<dbReference type="EMBL" id="FCOL02000385">
    <property type="protein sequence ID" value="SAL87811.1"/>
    <property type="molecule type" value="Genomic_DNA"/>
</dbReference>
<reference evidence="1" key="1">
    <citation type="submission" date="2016-01" db="EMBL/GenBank/DDBJ databases">
        <authorList>
            <person name="Peeters C."/>
        </authorList>
    </citation>
    <scope>NUCLEOTIDE SEQUENCE [LARGE SCALE GENOMIC DNA]</scope>
    <source>
        <strain evidence="1">LMG 22937</strain>
    </source>
</reference>
<comment type="caution">
    <text evidence="1">The sequence shown here is derived from an EMBL/GenBank/DDBJ whole genome shotgun (WGS) entry which is preliminary data.</text>
</comment>
<protein>
    <submittedName>
        <fullName evidence="1">Uncharacterized protein</fullName>
    </submittedName>
</protein>
<evidence type="ECO:0000313" key="1">
    <source>
        <dbReference type="EMBL" id="SAL87811.1"/>
    </source>
</evidence>
<keyword evidence="2" id="KW-1185">Reference proteome</keyword>
<evidence type="ECO:0000313" key="2">
    <source>
        <dbReference type="Proteomes" id="UP000054925"/>
    </source>
</evidence>
<gene>
    <name evidence="1" type="ORF">AWB67_07480</name>
</gene>
<organism evidence="1 2">
    <name type="scientific">Caballeronia terrestris</name>
    <dbReference type="NCBI Taxonomy" id="1226301"/>
    <lineage>
        <taxon>Bacteria</taxon>
        <taxon>Pseudomonadati</taxon>
        <taxon>Pseudomonadota</taxon>
        <taxon>Betaproteobacteria</taxon>
        <taxon>Burkholderiales</taxon>
        <taxon>Burkholderiaceae</taxon>
        <taxon>Caballeronia</taxon>
    </lineage>
</organism>
<dbReference type="Proteomes" id="UP000054925">
    <property type="component" value="Unassembled WGS sequence"/>
</dbReference>
<accession>A0A158L546</accession>
<sequence>MSMRSELLDNAIGEAVFTALQPAELELAVTALSELEQRDHAIMRQWHMRIERAEYEVALAERRYQECDPANRLVAGTLERRWNDAMLHLEAIRTEAARFRNQKALVATSEQKAQVLALARNLPRLWRAPTTSAKDRKRMLRLLIRDITVERRSATRQAVLHIRWQGSACTDITVDLPKPAADAMLTPPRSSSGCVNYRSICLTGKSWRTSIRKVYAVLLANRSRLKWSNGSATGIELK</sequence>
<dbReference type="AlphaFoldDB" id="A0A158L546"/>
<name>A0A158L546_9BURK</name>
<proteinExistence type="predicted"/>